<comment type="caution">
    <text evidence="1">The sequence shown here is derived from an EMBL/GenBank/DDBJ whole genome shotgun (WGS) entry which is preliminary data.</text>
</comment>
<dbReference type="InterPro" id="IPR029033">
    <property type="entry name" value="His_PPase_superfam"/>
</dbReference>
<dbReference type="Pfam" id="PF00300">
    <property type="entry name" value="His_Phos_1"/>
    <property type="match status" value="1"/>
</dbReference>
<sequence length="169" mass="18526">MTVFLVRHGLPLKEPDKTPAEWSLDPAGFDAIWALRESGRLPARAAWFSSPEPKATETAQLLTDGQVGIVDELAEQRRETTDHITDFAATVRRAFAAPEEPAHQGWEPLADCRDRVVTAARRIVEVHDGEDVVLIGHGTAWTLVAAALTGEDPDLDRWASLAMPDVITI</sequence>
<evidence type="ECO:0000313" key="1">
    <source>
        <dbReference type="EMBL" id="NYG58124.1"/>
    </source>
</evidence>
<name>A0A7Y9UTG2_9ACTN</name>
<accession>A0A7Y9UTG2</accession>
<protein>
    <submittedName>
        <fullName evidence="1">Broad specificity phosphatase PhoE</fullName>
    </submittedName>
</protein>
<evidence type="ECO:0000313" key="2">
    <source>
        <dbReference type="Proteomes" id="UP000540656"/>
    </source>
</evidence>
<gene>
    <name evidence="1" type="ORF">BJ980_001047</name>
</gene>
<dbReference type="RefSeq" id="WP_179501317.1">
    <property type="nucleotide sequence ID" value="NZ_JACCAA010000001.1"/>
</dbReference>
<dbReference type="Gene3D" id="3.40.50.1240">
    <property type="entry name" value="Phosphoglycerate mutase-like"/>
    <property type="match status" value="1"/>
</dbReference>
<dbReference type="EMBL" id="JACCAA010000001">
    <property type="protein sequence ID" value="NYG58124.1"/>
    <property type="molecule type" value="Genomic_DNA"/>
</dbReference>
<dbReference type="AlphaFoldDB" id="A0A7Y9UTG2"/>
<proteinExistence type="predicted"/>
<reference evidence="1 2" key="1">
    <citation type="submission" date="2020-07" db="EMBL/GenBank/DDBJ databases">
        <title>Sequencing the genomes of 1000 actinobacteria strains.</title>
        <authorList>
            <person name="Klenk H.-P."/>
        </authorList>
    </citation>
    <scope>NUCLEOTIDE SEQUENCE [LARGE SCALE GENOMIC DNA]</scope>
    <source>
        <strain evidence="1 2">DSM 23819</strain>
    </source>
</reference>
<keyword evidence="2" id="KW-1185">Reference proteome</keyword>
<dbReference type="Proteomes" id="UP000540656">
    <property type="component" value="Unassembled WGS sequence"/>
</dbReference>
<organism evidence="1 2">
    <name type="scientific">Nocardioides daedukensis</name>
    <dbReference type="NCBI Taxonomy" id="634462"/>
    <lineage>
        <taxon>Bacteria</taxon>
        <taxon>Bacillati</taxon>
        <taxon>Actinomycetota</taxon>
        <taxon>Actinomycetes</taxon>
        <taxon>Propionibacteriales</taxon>
        <taxon>Nocardioidaceae</taxon>
        <taxon>Nocardioides</taxon>
    </lineage>
</organism>
<dbReference type="InterPro" id="IPR013078">
    <property type="entry name" value="His_Pase_superF_clade-1"/>
</dbReference>
<dbReference type="SUPFAM" id="SSF53254">
    <property type="entry name" value="Phosphoglycerate mutase-like"/>
    <property type="match status" value="1"/>
</dbReference>